<dbReference type="AlphaFoldDB" id="A0AA39LGZ6"/>
<proteinExistence type="predicted"/>
<feature type="transmembrane region" description="Helical" evidence="2">
    <location>
        <begin position="32"/>
        <end position="55"/>
    </location>
</feature>
<dbReference type="InterPro" id="IPR052126">
    <property type="entry name" value="Spindle_Org/Thrombomodulin"/>
</dbReference>
<protein>
    <recommendedName>
        <fullName evidence="3">DM13 domain-containing protein</fullName>
    </recommendedName>
</protein>
<dbReference type="InterPro" id="IPR019545">
    <property type="entry name" value="DM13_domain"/>
</dbReference>
<organism evidence="4 5">
    <name type="scientific">Steinernema hermaphroditum</name>
    <dbReference type="NCBI Taxonomy" id="289476"/>
    <lineage>
        <taxon>Eukaryota</taxon>
        <taxon>Metazoa</taxon>
        <taxon>Ecdysozoa</taxon>
        <taxon>Nematoda</taxon>
        <taxon>Chromadorea</taxon>
        <taxon>Rhabditida</taxon>
        <taxon>Tylenchina</taxon>
        <taxon>Panagrolaimomorpha</taxon>
        <taxon>Strongyloidoidea</taxon>
        <taxon>Steinernematidae</taxon>
        <taxon>Steinernema</taxon>
    </lineage>
</organism>
<dbReference type="EMBL" id="JAUCMV010000005">
    <property type="protein sequence ID" value="KAK0396724.1"/>
    <property type="molecule type" value="Genomic_DNA"/>
</dbReference>
<feature type="domain" description="DM13" evidence="3">
    <location>
        <begin position="190"/>
        <end position="300"/>
    </location>
</feature>
<evidence type="ECO:0000313" key="5">
    <source>
        <dbReference type="Proteomes" id="UP001175271"/>
    </source>
</evidence>
<dbReference type="Pfam" id="PF10517">
    <property type="entry name" value="DM13"/>
    <property type="match status" value="1"/>
</dbReference>
<dbReference type="Proteomes" id="UP001175271">
    <property type="component" value="Unassembled WGS sequence"/>
</dbReference>
<dbReference type="PANTHER" id="PTHR24036:SF5">
    <property type="entry name" value="THROMBOMODULIN"/>
    <property type="match status" value="1"/>
</dbReference>
<keyword evidence="2" id="KW-0812">Transmembrane</keyword>
<keyword evidence="2" id="KW-1133">Transmembrane helix</keyword>
<gene>
    <name evidence="4" type="ORF">QR680_001828</name>
</gene>
<dbReference type="PANTHER" id="PTHR24036">
    <property type="entry name" value="SKELETOR-RELATED"/>
    <property type="match status" value="1"/>
</dbReference>
<name>A0AA39LGZ6_9BILA</name>
<reference evidence="4" key="1">
    <citation type="submission" date="2023-06" db="EMBL/GenBank/DDBJ databases">
        <title>Genomic analysis of the entomopathogenic nematode Steinernema hermaphroditum.</title>
        <authorList>
            <person name="Schwarz E.M."/>
            <person name="Heppert J.K."/>
            <person name="Baniya A."/>
            <person name="Schwartz H.T."/>
            <person name="Tan C.-H."/>
            <person name="Antoshechkin I."/>
            <person name="Sternberg P.W."/>
            <person name="Goodrich-Blair H."/>
            <person name="Dillman A.R."/>
        </authorList>
    </citation>
    <scope>NUCLEOTIDE SEQUENCE</scope>
    <source>
        <strain evidence="4">PS9179</strain>
        <tissue evidence="4">Whole animal</tissue>
    </source>
</reference>
<evidence type="ECO:0000313" key="4">
    <source>
        <dbReference type="EMBL" id="KAK0396724.1"/>
    </source>
</evidence>
<dbReference type="PROSITE" id="PS51549">
    <property type="entry name" value="DM13"/>
    <property type="match status" value="1"/>
</dbReference>
<evidence type="ECO:0000256" key="2">
    <source>
        <dbReference type="SAM" id="Phobius"/>
    </source>
</evidence>
<dbReference type="SMART" id="SM00686">
    <property type="entry name" value="DM13"/>
    <property type="match status" value="1"/>
</dbReference>
<comment type="caution">
    <text evidence="4">The sequence shown here is derived from an EMBL/GenBank/DDBJ whole genome shotgun (WGS) entry which is preliminary data.</text>
</comment>
<evidence type="ECO:0000259" key="3">
    <source>
        <dbReference type="PROSITE" id="PS51549"/>
    </source>
</evidence>
<keyword evidence="2" id="KW-0472">Membrane</keyword>
<keyword evidence="1" id="KW-0677">Repeat</keyword>
<evidence type="ECO:0000256" key="1">
    <source>
        <dbReference type="ARBA" id="ARBA00022737"/>
    </source>
</evidence>
<accession>A0AA39LGZ6</accession>
<keyword evidence="5" id="KW-1185">Reference proteome</keyword>
<sequence>MKTGYISLTSGHWLQLDYRSESRHGGKSSLMALRSCLVLLLFYFVNVSTLEYYGIKIGTLRNQSYGLYGEVWLVNKTHLQITNLQMSLLSDDIQPSFYFSDSEKFERTKDLFAIKTAHHGVRYSQPIENSLPTEVNRENFVVRIPGNLKQWQYFGIVAEDKWFYLSAVSLNKVYPEPLCCLSDRIEPNRGIVGLFYNAGSDPIVVLDSKTLVLPKFTFDGTKPPDGWIYAGVGKVDQSSGKKAFVVGRDTESHHCAIHEDYHGNTDLVVRLADDQTVFDITYLSVFCFQYSVDFGHIPVRLDPSRNPVPAYVPPVSHGPLRQEPFFPCP</sequence>